<evidence type="ECO:0000313" key="3">
    <source>
        <dbReference type="EMBL" id="MDH0657766.1"/>
    </source>
</evidence>
<sequence length="185" mass="20745">MALINCPECTKQISDQSNSCPHCGYPMKPQKLNQQPPPLFYDQQPPPLFDGQQKKEKKSKSYGCGTFLLILFVGFILYQCQTSYSDYQERTQQNSAPTSASSSSKGSIPSQFVDIAENFDDEPMLDPDVTRDDFLLGLSAIRMQRNTCDTISSVALMYGGGIRFTCNNFSLKYEVTKENGKFVVK</sequence>
<dbReference type="Proteomes" id="UP001161099">
    <property type="component" value="Unassembled WGS sequence"/>
</dbReference>
<keyword evidence="1" id="KW-0472">Membrane</keyword>
<evidence type="ECO:0000313" key="4">
    <source>
        <dbReference type="Proteomes" id="UP001161099"/>
    </source>
</evidence>
<organism evidence="3 4">
    <name type="scientific">Acinetobacter johnsonii</name>
    <dbReference type="NCBI Taxonomy" id="40214"/>
    <lineage>
        <taxon>Bacteria</taxon>
        <taxon>Pseudomonadati</taxon>
        <taxon>Pseudomonadota</taxon>
        <taxon>Gammaproteobacteria</taxon>
        <taxon>Moraxellales</taxon>
        <taxon>Moraxellaceae</taxon>
        <taxon>Acinetobacter</taxon>
    </lineage>
</organism>
<evidence type="ECO:0000256" key="1">
    <source>
        <dbReference type="SAM" id="Phobius"/>
    </source>
</evidence>
<evidence type="ECO:0000259" key="2">
    <source>
        <dbReference type="Pfam" id="PF13248"/>
    </source>
</evidence>
<dbReference type="EMBL" id="JAOCDR010000089">
    <property type="protein sequence ID" value="MDH0657766.1"/>
    <property type="molecule type" value="Genomic_DNA"/>
</dbReference>
<gene>
    <name evidence="3" type="ORF">N5D11_16950</name>
</gene>
<dbReference type="InterPro" id="IPR059113">
    <property type="entry name" value="Znf_ribbon"/>
</dbReference>
<dbReference type="Pfam" id="PF13248">
    <property type="entry name" value="Zn_ribbon_3"/>
    <property type="match status" value="1"/>
</dbReference>
<keyword evidence="1" id="KW-0812">Transmembrane</keyword>
<feature type="domain" description="Putative zinc-ribbon" evidence="2">
    <location>
        <begin position="4"/>
        <end position="27"/>
    </location>
</feature>
<feature type="transmembrane region" description="Helical" evidence="1">
    <location>
        <begin position="61"/>
        <end position="78"/>
    </location>
</feature>
<keyword evidence="1" id="KW-1133">Transmembrane helix</keyword>
<dbReference type="AlphaFoldDB" id="A0AA42IME4"/>
<protein>
    <submittedName>
        <fullName evidence="3">Zinc ribbon domain-containing protein</fullName>
    </submittedName>
</protein>
<reference evidence="3" key="1">
    <citation type="submission" date="2022-09" db="EMBL/GenBank/DDBJ databases">
        <title>Intensive care unit water sources are persistently colonized with multi-drug resistant bacteria and are the site of extensive horizontal gene transfer of antibiotic resistance genes.</title>
        <authorList>
            <person name="Diorio-Toth L."/>
        </authorList>
    </citation>
    <scope>NUCLEOTIDE SEQUENCE</scope>
    <source>
        <strain evidence="3">GD03851</strain>
    </source>
</reference>
<accession>A0AA42IME4</accession>
<dbReference type="RefSeq" id="WP_279699027.1">
    <property type="nucleotide sequence ID" value="NZ_JAOCDR010000089.1"/>
</dbReference>
<name>A0AA42IME4_ACIJO</name>
<proteinExistence type="predicted"/>
<comment type="caution">
    <text evidence="3">The sequence shown here is derived from an EMBL/GenBank/DDBJ whole genome shotgun (WGS) entry which is preliminary data.</text>
</comment>